<comment type="caution">
    <text evidence="8">The sequence shown here is derived from an EMBL/GenBank/DDBJ whole genome shotgun (WGS) entry which is preliminary data.</text>
</comment>
<dbReference type="GO" id="GO:0003677">
    <property type="term" value="F:DNA binding"/>
    <property type="evidence" value="ECO:0007669"/>
    <property type="project" value="UniProtKB-KW"/>
</dbReference>
<dbReference type="PANTHER" id="PTHR46910">
    <property type="entry name" value="TRANSCRIPTION FACTOR PDR1"/>
    <property type="match status" value="1"/>
</dbReference>
<keyword evidence="4" id="KW-0804">Transcription</keyword>
<dbReference type="CDD" id="cd12148">
    <property type="entry name" value="fungal_TF_MHR"/>
    <property type="match status" value="1"/>
</dbReference>
<dbReference type="PANTHER" id="PTHR46910:SF25">
    <property type="entry name" value="ABC-TRANSPORTER-REGULATING TRANSCRIPTION FACTOR"/>
    <property type="match status" value="1"/>
</dbReference>
<dbReference type="Proteomes" id="UP001309876">
    <property type="component" value="Unassembled WGS sequence"/>
</dbReference>
<dbReference type="GO" id="GO:0008270">
    <property type="term" value="F:zinc ion binding"/>
    <property type="evidence" value="ECO:0007669"/>
    <property type="project" value="InterPro"/>
</dbReference>
<evidence type="ECO:0000256" key="5">
    <source>
        <dbReference type="ARBA" id="ARBA00023242"/>
    </source>
</evidence>
<feature type="region of interest" description="Disordered" evidence="6">
    <location>
        <begin position="121"/>
        <end position="172"/>
    </location>
</feature>
<dbReference type="InterPro" id="IPR007219">
    <property type="entry name" value="XnlR_reg_dom"/>
</dbReference>
<feature type="region of interest" description="Disordered" evidence="6">
    <location>
        <begin position="57"/>
        <end position="83"/>
    </location>
</feature>
<dbReference type="SMART" id="SM00906">
    <property type="entry name" value="Fungal_trans"/>
    <property type="match status" value="1"/>
</dbReference>
<name>A0AAN7STF3_9EURO</name>
<dbReference type="GO" id="GO:0006351">
    <property type="term" value="P:DNA-templated transcription"/>
    <property type="evidence" value="ECO:0007669"/>
    <property type="project" value="InterPro"/>
</dbReference>
<keyword evidence="9" id="KW-1185">Reference proteome</keyword>
<dbReference type="PROSITE" id="PS50048">
    <property type="entry name" value="ZN2_CY6_FUNGAL_2"/>
    <property type="match status" value="1"/>
</dbReference>
<dbReference type="InterPro" id="IPR001138">
    <property type="entry name" value="Zn2Cys6_DnaBD"/>
</dbReference>
<feature type="domain" description="Zn(2)-C6 fungal-type" evidence="7">
    <location>
        <begin position="26"/>
        <end position="57"/>
    </location>
</feature>
<dbReference type="SUPFAM" id="SSF57701">
    <property type="entry name" value="Zn2/Cys6 DNA-binding domain"/>
    <property type="match status" value="1"/>
</dbReference>
<evidence type="ECO:0000256" key="3">
    <source>
        <dbReference type="ARBA" id="ARBA00023125"/>
    </source>
</evidence>
<dbReference type="InterPro" id="IPR036864">
    <property type="entry name" value="Zn2-C6_fun-type_DNA-bd_sf"/>
</dbReference>
<dbReference type="CDD" id="cd00067">
    <property type="entry name" value="GAL4"/>
    <property type="match status" value="1"/>
</dbReference>
<dbReference type="AlphaFoldDB" id="A0AAN7STF3"/>
<feature type="compositionally biased region" description="Basic and acidic residues" evidence="6">
    <location>
        <begin position="66"/>
        <end position="75"/>
    </location>
</feature>
<evidence type="ECO:0000313" key="8">
    <source>
        <dbReference type="EMBL" id="KAK5080911.1"/>
    </source>
</evidence>
<organism evidence="8 9">
    <name type="scientific">Lithohypha guttulata</name>
    <dbReference type="NCBI Taxonomy" id="1690604"/>
    <lineage>
        <taxon>Eukaryota</taxon>
        <taxon>Fungi</taxon>
        <taxon>Dikarya</taxon>
        <taxon>Ascomycota</taxon>
        <taxon>Pezizomycotina</taxon>
        <taxon>Eurotiomycetes</taxon>
        <taxon>Chaetothyriomycetidae</taxon>
        <taxon>Chaetothyriales</taxon>
        <taxon>Trichomeriaceae</taxon>
        <taxon>Lithohypha</taxon>
    </lineage>
</organism>
<evidence type="ECO:0000256" key="4">
    <source>
        <dbReference type="ARBA" id="ARBA00023163"/>
    </source>
</evidence>
<dbReference type="GO" id="GO:0000981">
    <property type="term" value="F:DNA-binding transcription factor activity, RNA polymerase II-specific"/>
    <property type="evidence" value="ECO:0007669"/>
    <property type="project" value="InterPro"/>
</dbReference>
<gene>
    <name evidence="8" type="ORF">LTR05_008227</name>
</gene>
<dbReference type="Pfam" id="PF04082">
    <property type="entry name" value="Fungal_trans"/>
    <property type="match status" value="1"/>
</dbReference>
<dbReference type="PROSITE" id="PS00463">
    <property type="entry name" value="ZN2_CY6_FUNGAL_1"/>
    <property type="match status" value="1"/>
</dbReference>
<reference evidence="8 9" key="1">
    <citation type="submission" date="2023-08" db="EMBL/GenBank/DDBJ databases">
        <title>Black Yeasts Isolated from many extreme environments.</title>
        <authorList>
            <person name="Coleine C."/>
            <person name="Stajich J.E."/>
            <person name="Selbmann L."/>
        </authorList>
    </citation>
    <scope>NUCLEOTIDE SEQUENCE [LARGE SCALE GENOMIC DNA]</scope>
    <source>
        <strain evidence="8 9">CCFEE 5910</strain>
    </source>
</reference>
<keyword evidence="3" id="KW-0238">DNA-binding</keyword>
<accession>A0AAN7STF3</accession>
<evidence type="ECO:0000256" key="1">
    <source>
        <dbReference type="ARBA" id="ARBA00022723"/>
    </source>
</evidence>
<proteinExistence type="predicted"/>
<dbReference type="Pfam" id="PF00172">
    <property type="entry name" value="Zn_clus"/>
    <property type="match status" value="1"/>
</dbReference>
<keyword evidence="1" id="KW-0479">Metal-binding</keyword>
<evidence type="ECO:0000256" key="6">
    <source>
        <dbReference type="SAM" id="MobiDB-lite"/>
    </source>
</evidence>
<evidence type="ECO:0000259" key="7">
    <source>
        <dbReference type="PROSITE" id="PS50048"/>
    </source>
</evidence>
<evidence type="ECO:0000256" key="2">
    <source>
        <dbReference type="ARBA" id="ARBA00023015"/>
    </source>
</evidence>
<sequence>MTGDPAVALAVTRPSTRGARPKRPTACDYCKLKKIRCNREYSDSCANCLDHAKVCTTTSSQPQRGRASDSRDKSSRSIAASKSLGCANVQPRATTFHDEAAFLSPPASAVATLETARLAHERRDDDASVASEEIVSAHQSFRPDSTHESSFSHHTQHPQDATSSTNTANRSRLASGAAIPPFRACSDVARQGSISCGAVSRAGSPRVSGNDGHLTSVENNPFSQAVEACEEDSIPSGELANWEYHGPRSCLSLCSQSGVRWVESKTGHAGFRHSAQAFTADITKRLRLSKELSVHRMPDPSPVTAWKYTSAYFDHALDAAMGIVHRPTFEAQLRLYLQGASADQDTAWHALRHTIYASGCRIILSESLSFHEANNTAWSYFENALALLAGTILFQTSITSIQALTVMAYYSQNFGSPCLEYMLCNNALALAVAKGLHRQPAPGWNLSSHEHSQRSSLFWALYCLEKQIIKQSGRPSIIDDSEVTCPVPKAPLLCGAFNLKYVDILIQLARFSSTISKRLSSIRVLQTGAQDLARIVAELDWQLRDLRTRLEPEISLGNPVNPNRLPTGINLQQTVYLNCFYHTTMLDIHNTLTYPWSRTLLGLVSQPVLRAEAERSFVYVVETCHAAMLTLHYVHIDAATPVPLSFFTPIYVLVNLFICILQNPTHNQIPLALSLMDLGVGFFTRLHIATNSTVSMQFAKELASLAQGVAEKARNIATSGEDHDHELPEVAEHAVQNEDGQGEHDPELSFCDDIHRDNDISRDADIEQWSTLVPADMDLDGINFAFPGELHHY</sequence>
<keyword evidence="5" id="KW-0539">Nucleus</keyword>
<protein>
    <recommendedName>
        <fullName evidence="7">Zn(2)-C6 fungal-type domain-containing protein</fullName>
    </recommendedName>
</protein>
<feature type="compositionally biased region" description="Polar residues" evidence="6">
    <location>
        <begin position="152"/>
        <end position="172"/>
    </location>
</feature>
<dbReference type="SMART" id="SM00066">
    <property type="entry name" value="GAL4"/>
    <property type="match status" value="1"/>
</dbReference>
<dbReference type="EMBL" id="JAVRRJ010000011">
    <property type="protein sequence ID" value="KAK5080911.1"/>
    <property type="molecule type" value="Genomic_DNA"/>
</dbReference>
<dbReference type="InterPro" id="IPR050987">
    <property type="entry name" value="AtrR-like"/>
</dbReference>
<evidence type="ECO:0000313" key="9">
    <source>
        <dbReference type="Proteomes" id="UP001309876"/>
    </source>
</evidence>
<feature type="region of interest" description="Disordered" evidence="6">
    <location>
        <begin position="198"/>
        <end position="218"/>
    </location>
</feature>
<dbReference type="Gene3D" id="4.10.240.10">
    <property type="entry name" value="Zn(2)-C6 fungal-type DNA-binding domain"/>
    <property type="match status" value="1"/>
</dbReference>
<keyword evidence="2" id="KW-0805">Transcription regulation</keyword>